<gene>
    <name evidence="3" type="ORF">DOO78_00040</name>
</gene>
<dbReference type="InterPro" id="IPR010980">
    <property type="entry name" value="Cyt_c/b562"/>
</dbReference>
<evidence type="ECO:0000256" key="2">
    <source>
        <dbReference type="SAM" id="Phobius"/>
    </source>
</evidence>
<dbReference type="Pfam" id="PF01322">
    <property type="entry name" value="Cytochrom_C_2"/>
    <property type="match status" value="1"/>
</dbReference>
<dbReference type="AlphaFoldDB" id="A0A327MK74"/>
<dbReference type="Gene3D" id="1.20.120.10">
    <property type="entry name" value="Cytochrome c/b562"/>
    <property type="match status" value="1"/>
</dbReference>
<accession>A0A327MK74</accession>
<evidence type="ECO:0000313" key="3">
    <source>
        <dbReference type="EMBL" id="RAI60568.1"/>
    </source>
</evidence>
<feature type="transmembrane region" description="Helical" evidence="2">
    <location>
        <begin position="70"/>
        <end position="90"/>
    </location>
</feature>
<protein>
    <recommendedName>
        <fullName evidence="5">Cytochrome c</fullName>
    </recommendedName>
</protein>
<dbReference type="GO" id="GO:0009055">
    <property type="term" value="F:electron transfer activity"/>
    <property type="evidence" value="ECO:0007669"/>
    <property type="project" value="InterPro"/>
</dbReference>
<evidence type="ECO:0000256" key="1">
    <source>
        <dbReference type="SAM" id="MobiDB-lite"/>
    </source>
</evidence>
<dbReference type="EMBL" id="QLIX01000001">
    <property type="protein sequence ID" value="RAI60568.1"/>
    <property type="molecule type" value="Genomic_DNA"/>
</dbReference>
<dbReference type="SUPFAM" id="SSF47175">
    <property type="entry name" value="Cytochromes"/>
    <property type="match status" value="1"/>
</dbReference>
<sequence length="219" mass="23029">MAGRCAACVGQPQAGGGPDTRTVGAKIAPENERPPAARPDMAKASLARPGESPNMAVSNRGVRMIRRTTMLAALGLLALAGVALAEVAFAQGAATGTAEVIAQRRAGLKRMGQHMEAMKPVVEAGGEVKSLEPRIDDMITWFRGLPALFPPGSDAGDTKALPAIWQDFGRFESLDQALLGQLAQMKQAAAADDKTGFATLYKSLGPQYCGTCHRPFRAR</sequence>
<dbReference type="InterPro" id="IPR002321">
    <property type="entry name" value="Cyt_c_II"/>
</dbReference>
<dbReference type="PROSITE" id="PS51009">
    <property type="entry name" value="CYTCII"/>
    <property type="match status" value="1"/>
</dbReference>
<reference evidence="4" key="1">
    <citation type="submission" date="2018-06" db="EMBL/GenBank/DDBJ databases">
        <authorList>
            <person name="Khan S.A."/>
        </authorList>
    </citation>
    <scope>NUCLEOTIDE SEQUENCE [LARGE SCALE GENOMIC DNA]</scope>
    <source>
        <strain evidence="4">DB-1506</strain>
    </source>
</reference>
<dbReference type="OrthoDB" id="9811729at2"/>
<keyword evidence="4" id="KW-1185">Reference proteome</keyword>
<name>A0A327MK74_9PROT</name>
<keyword evidence="2" id="KW-0812">Transmembrane</keyword>
<comment type="caution">
    <text evidence="3">The sequence shown here is derived from an EMBL/GenBank/DDBJ whole genome shotgun (WGS) entry which is preliminary data.</text>
</comment>
<proteinExistence type="predicted"/>
<organism evidence="3 4">
    <name type="scientific">Roseicella frigidaeris</name>
    <dbReference type="NCBI Taxonomy" id="2230885"/>
    <lineage>
        <taxon>Bacteria</taxon>
        <taxon>Pseudomonadati</taxon>
        <taxon>Pseudomonadota</taxon>
        <taxon>Alphaproteobacteria</taxon>
        <taxon>Acetobacterales</taxon>
        <taxon>Roseomonadaceae</taxon>
        <taxon>Roseicella</taxon>
    </lineage>
</organism>
<keyword evidence="2" id="KW-1133">Transmembrane helix</keyword>
<keyword evidence="2" id="KW-0472">Membrane</keyword>
<dbReference type="GO" id="GO:0020037">
    <property type="term" value="F:heme binding"/>
    <property type="evidence" value="ECO:0007669"/>
    <property type="project" value="InterPro"/>
</dbReference>
<feature type="region of interest" description="Disordered" evidence="1">
    <location>
        <begin position="1"/>
        <end position="40"/>
    </location>
</feature>
<dbReference type="GO" id="GO:0022900">
    <property type="term" value="P:electron transport chain"/>
    <property type="evidence" value="ECO:0007669"/>
    <property type="project" value="InterPro"/>
</dbReference>
<dbReference type="Proteomes" id="UP000249065">
    <property type="component" value="Unassembled WGS sequence"/>
</dbReference>
<evidence type="ECO:0008006" key="5">
    <source>
        <dbReference type="Google" id="ProtNLM"/>
    </source>
</evidence>
<dbReference type="GO" id="GO:0005506">
    <property type="term" value="F:iron ion binding"/>
    <property type="evidence" value="ECO:0007669"/>
    <property type="project" value="InterPro"/>
</dbReference>
<evidence type="ECO:0000313" key="4">
    <source>
        <dbReference type="Proteomes" id="UP000249065"/>
    </source>
</evidence>